<dbReference type="AlphaFoldDB" id="A0AAE0Z6X2"/>
<accession>A0AAE0Z6X2</accession>
<gene>
    <name evidence="2" type="ORF">RRG08_014835</name>
</gene>
<dbReference type="PANTHER" id="PTHR11559">
    <property type="entry name" value="CARBOXYLESTERASE"/>
    <property type="match status" value="1"/>
</dbReference>
<dbReference type="Pfam" id="PF00135">
    <property type="entry name" value="COesterase"/>
    <property type="match status" value="1"/>
</dbReference>
<keyword evidence="3" id="KW-1185">Reference proteome</keyword>
<evidence type="ECO:0000313" key="2">
    <source>
        <dbReference type="EMBL" id="KAK3763047.1"/>
    </source>
</evidence>
<evidence type="ECO:0000259" key="1">
    <source>
        <dbReference type="Pfam" id="PF00135"/>
    </source>
</evidence>
<feature type="domain" description="Carboxylesterase type B" evidence="1">
    <location>
        <begin position="91"/>
        <end position="179"/>
    </location>
</feature>
<proteinExistence type="predicted"/>
<protein>
    <recommendedName>
        <fullName evidence="1">Carboxylesterase type B domain-containing protein</fullName>
    </recommendedName>
</protein>
<dbReference type="Gene3D" id="3.40.50.1820">
    <property type="entry name" value="alpha/beta hydrolase"/>
    <property type="match status" value="1"/>
</dbReference>
<reference evidence="2" key="1">
    <citation type="journal article" date="2023" name="G3 (Bethesda)">
        <title>A reference genome for the long-term kleptoplast-retaining sea slug Elysia crispata morphotype clarki.</title>
        <authorList>
            <person name="Eastman K.E."/>
            <person name="Pendleton A.L."/>
            <person name="Shaikh M.A."/>
            <person name="Suttiyut T."/>
            <person name="Ogas R."/>
            <person name="Tomko P."/>
            <person name="Gavelis G."/>
            <person name="Widhalm J.R."/>
            <person name="Wisecaver J.H."/>
        </authorList>
    </citation>
    <scope>NUCLEOTIDE SEQUENCE</scope>
    <source>
        <strain evidence="2">ECLA1</strain>
    </source>
</reference>
<dbReference type="InterPro" id="IPR029058">
    <property type="entry name" value="AB_hydrolase_fold"/>
</dbReference>
<comment type="caution">
    <text evidence="2">The sequence shown here is derived from an EMBL/GenBank/DDBJ whole genome shotgun (WGS) entry which is preliminary data.</text>
</comment>
<name>A0AAE0Z6X2_9GAST</name>
<sequence>MHSPYFISFLLCSHLKGYKGSGPNSSMATVFAIFALVLLTPSLGAMNIFNTTEEAEADFSERLDALEAIVAEMMSKTENDSKLTEREDKDVYVSTKYGKIKGLTFTTPEKERYDVFYGIPYARPPTGNHRFSQPRPLSPWFPDVKDATQLGNICMQQNTNKFNIATASEDCLNLNIFAPR</sequence>
<dbReference type="SUPFAM" id="SSF53474">
    <property type="entry name" value="alpha/beta-Hydrolases"/>
    <property type="match status" value="1"/>
</dbReference>
<dbReference type="Proteomes" id="UP001283361">
    <property type="component" value="Unassembled WGS sequence"/>
</dbReference>
<dbReference type="EMBL" id="JAWDGP010004610">
    <property type="protein sequence ID" value="KAK3763047.1"/>
    <property type="molecule type" value="Genomic_DNA"/>
</dbReference>
<evidence type="ECO:0000313" key="3">
    <source>
        <dbReference type="Proteomes" id="UP001283361"/>
    </source>
</evidence>
<dbReference type="InterPro" id="IPR050309">
    <property type="entry name" value="Type-B_Carboxylest/Lipase"/>
</dbReference>
<dbReference type="InterPro" id="IPR002018">
    <property type="entry name" value="CarbesteraseB"/>
</dbReference>
<organism evidence="2 3">
    <name type="scientific">Elysia crispata</name>
    <name type="common">lettuce slug</name>
    <dbReference type="NCBI Taxonomy" id="231223"/>
    <lineage>
        <taxon>Eukaryota</taxon>
        <taxon>Metazoa</taxon>
        <taxon>Spiralia</taxon>
        <taxon>Lophotrochozoa</taxon>
        <taxon>Mollusca</taxon>
        <taxon>Gastropoda</taxon>
        <taxon>Heterobranchia</taxon>
        <taxon>Euthyneura</taxon>
        <taxon>Panpulmonata</taxon>
        <taxon>Sacoglossa</taxon>
        <taxon>Placobranchoidea</taxon>
        <taxon>Plakobranchidae</taxon>
        <taxon>Elysia</taxon>
    </lineage>
</organism>